<dbReference type="EMBL" id="AP014808">
    <property type="protein sequence ID" value="BAQ57926.1"/>
    <property type="molecule type" value="Genomic_DNA"/>
</dbReference>
<dbReference type="InterPro" id="IPR029056">
    <property type="entry name" value="Ribokinase-like"/>
</dbReference>
<dbReference type="EC" id="2.7.1.49" evidence="5"/>
<organism evidence="16 17">
    <name type="scientific">Lactobacillus acetotolerans</name>
    <dbReference type="NCBI Taxonomy" id="1600"/>
    <lineage>
        <taxon>Bacteria</taxon>
        <taxon>Bacillati</taxon>
        <taxon>Bacillota</taxon>
        <taxon>Bacilli</taxon>
        <taxon>Lactobacillales</taxon>
        <taxon>Lactobacillaceae</taxon>
        <taxon>Lactobacillus</taxon>
    </lineage>
</organism>
<dbReference type="Pfam" id="PF08543">
    <property type="entry name" value="Phos_pyr_kin"/>
    <property type="match status" value="1"/>
</dbReference>
<evidence type="ECO:0000256" key="3">
    <source>
        <dbReference type="ARBA" id="ARBA00004769"/>
    </source>
</evidence>
<evidence type="ECO:0000256" key="14">
    <source>
        <dbReference type="ARBA" id="ARBA00042102"/>
    </source>
</evidence>
<name>A0A0D6A581_9LACO</name>
<keyword evidence="9" id="KW-0547">Nucleotide-binding</keyword>
<dbReference type="GO" id="GO:0008902">
    <property type="term" value="F:hydroxymethylpyrimidine kinase activity"/>
    <property type="evidence" value="ECO:0007669"/>
    <property type="project" value="UniProtKB-EC"/>
</dbReference>
<evidence type="ECO:0000313" key="17">
    <source>
        <dbReference type="Proteomes" id="UP000035709"/>
    </source>
</evidence>
<dbReference type="AlphaFoldDB" id="A0A0D6A581"/>
<dbReference type="PANTHER" id="PTHR20858">
    <property type="entry name" value="PHOSPHOMETHYLPYRIMIDINE KINASE"/>
    <property type="match status" value="1"/>
</dbReference>
<proteinExistence type="inferred from homology"/>
<dbReference type="PATRIC" id="fig|1600.4.peg.1568"/>
<dbReference type="PANTHER" id="PTHR20858:SF17">
    <property type="entry name" value="HYDROXYMETHYLPYRIMIDINE_PHOSPHOMETHYLPYRIMIDINE KINASE THI20-RELATED"/>
    <property type="match status" value="1"/>
</dbReference>
<evidence type="ECO:0000256" key="1">
    <source>
        <dbReference type="ARBA" id="ARBA00000151"/>
    </source>
</evidence>
<protein>
    <recommendedName>
        <fullName evidence="7">Hydroxymethylpyrimidine/phosphomethylpyrimidine kinase</fullName>
        <ecNumber evidence="5">2.7.1.49</ecNumber>
        <ecNumber evidence="6">2.7.4.7</ecNumber>
    </recommendedName>
    <alternativeName>
        <fullName evidence="14">Hydroxymethylpyrimidine kinase</fullName>
    </alternativeName>
    <alternativeName>
        <fullName evidence="15">Hydroxymethylpyrimidine phosphate kinase</fullName>
    </alternativeName>
</protein>
<comment type="similarity">
    <text evidence="4">Belongs to the ThiD family.</text>
</comment>
<evidence type="ECO:0000256" key="11">
    <source>
        <dbReference type="ARBA" id="ARBA00022840"/>
    </source>
</evidence>
<dbReference type="RefSeq" id="WP_060459811.1">
    <property type="nucleotide sequence ID" value="NZ_AP014808.1"/>
</dbReference>
<evidence type="ECO:0000256" key="13">
    <source>
        <dbReference type="ARBA" id="ARBA00037917"/>
    </source>
</evidence>
<dbReference type="OrthoDB" id="9810880at2"/>
<evidence type="ECO:0000256" key="8">
    <source>
        <dbReference type="ARBA" id="ARBA00022679"/>
    </source>
</evidence>
<evidence type="ECO:0000256" key="9">
    <source>
        <dbReference type="ARBA" id="ARBA00022741"/>
    </source>
</evidence>
<dbReference type="CDD" id="cd01169">
    <property type="entry name" value="HMPP_kinase"/>
    <property type="match status" value="1"/>
</dbReference>
<dbReference type="InterPro" id="IPR013749">
    <property type="entry name" value="PM/HMP-P_kinase-1"/>
</dbReference>
<dbReference type="Proteomes" id="UP000035709">
    <property type="component" value="Chromosome"/>
</dbReference>
<dbReference type="GO" id="GO:0008972">
    <property type="term" value="F:phosphomethylpyrimidine kinase activity"/>
    <property type="evidence" value="ECO:0007669"/>
    <property type="project" value="UniProtKB-EC"/>
</dbReference>
<comment type="catalytic activity">
    <reaction evidence="2">
        <text>4-amino-2-methyl-5-(phosphooxymethyl)pyrimidine + ATP = 4-amino-2-methyl-5-(diphosphooxymethyl)pyrimidine + ADP</text>
        <dbReference type="Rhea" id="RHEA:19893"/>
        <dbReference type="ChEBI" id="CHEBI:30616"/>
        <dbReference type="ChEBI" id="CHEBI:57841"/>
        <dbReference type="ChEBI" id="CHEBI:58354"/>
        <dbReference type="ChEBI" id="CHEBI:456216"/>
        <dbReference type="EC" id="2.7.4.7"/>
    </reaction>
</comment>
<keyword evidence="11" id="KW-0067">ATP-binding</keyword>
<evidence type="ECO:0000256" key="10">
    <source>
        <dbReference type="ARBA" id="ARBA00022777"/>
    </source>
</evidence>
<dbReference type="KEGG" id="lae:LBAT_1537"/>
<dbReference type="EC" id="2.7.4.7" evidence="6"/>
<evidence type="ECO:0000256" key="7">
    <source>
        <dbReference type="ARBA" id="ARBA00019161"/>
    </source>
</evidence>
<evidence type="ECO:0000313" key="16">
    <source>
        <dbReference type="EMBL" id="BAQ57926.1"/>
    </source>
</evidence>
<dbReference type="SUPFAM" id="SSF53613">
    <property type="entry name" value="Ribokinase-like"/>
    <property type="match status" value="1"/>
</dbReference>
<dbReference type="Gene3D" id="3.40.1190.20">
    <property type="match status" value="1"/>
</dbReference>
<dbReference type="NCBIfam" id="TIGR00097">
    <property type="entry name" value="HMP-P_kinase"/>
    <property type="match status" value="1"/>
</dbReference>
<keyword evidence="10 16" id="KW-0418">Kinase</keyword>
<comment type="pathway">
    <text evidence="13">Cofactor biosynthesis; thiamine diphosphate biosynthesis; 4-amino-2-methyl-5-diphosphomethylpyrimidine from 5-amino-1-(5-phospho-D-ribosyl)imidazole: step 2/3.</text>
</comment>
<comment type="pathway">
    <text evidence="3">Cofactor biosynthesis; thiamine diphosphate biosynthesis; 4-amino-2-methyl-5-diphosphomethylpyrimidine from 5-amino-1-(5-phospho-D-ribosyl)imidazole: step 3/3.</text>
</comment>
<keyword evidence="12" id="KW-0784">Thiamine biosynthesis</keyword>
<evidence type="ECO:0000256" key="12">
    <source>
        <dbReference type="ARBA" id="ARBA00022977"/>
    </source>
</evidence>
<keyword evidence="8" id="KW-0808">Transferase</keyword>
<evidence type="ECO:0000256" key="2">
    <source>
        <dbReference type="ARBA" id="ARBA00000565"/>
    </source>
</evidence>
<reference evidence="16 17" key="1">
    <citation type="submission" date="2015-03" db="EMBL/GenBank/DDBJ databases">
        <title>Complete genome sequence of Lactobacillus acetotolerans NBRC 13120.</title>
        <authorList>
            <person name="Toh H."/>
            <person name="Morita H."/>
            <person name="Fujita N."/>
        </authorList>
    </citation>
    <scope>NUCLEOTIDE SEQUENCE [LARGE SCALE GENOMIC DNA]</scope>
    <source>
        <strain evidence="16 17">NBRC 13120</strain>
    </source>
</reference>
<dbReference type="GO" id="GO:0005524">
    <property type="term" value="F:ATP binding"/>
    <property type="evidence" value="ECO:0007669"/>
    <property type="project" value="UniProtKB-KW"/>
</dbReference>
<gene>
    <name evidence="16" type="ORF">LBAT_1537</name>
</gene>
<dbReference type="GO" id="GO:0005829">
    <property type="term" value="C:cytosol"/>
    <property type="evidence" value="ECO:0007669"/>
    <property type="project" value="TreeGrafter"/>
</dbReference>
<dbReference type="InterPro" id="IPR004399">
    <property type="entry name" value="HMP/HMP-P_kinase_dom"/>
</dbReference>
<evidence type="ECO:0000256" key="6">
    <source>
        <dbReference type="ARBA" id="ARBA00012963"/>
    </source>
</evidence>
<evidence type="ECO:0000256" key="5">
    <source>
        <dbReference type="ARBA" id="ARBA00012135"/>
    </source>
</evidence>
<sequence>MQENDEQYPEALTIAGSDSGGGAGISADIKTMQACKTFSTYVIVGVTAQNTLNVQAQYPLPKKIIDQQFASVLADFDIRSAKTGALFNAEHVKIVADNIRKYKIQNLVVDPVMVAKGETRLLTNDGVKMMIKGLIPQAELVTPNLPEAEILAGQKINDEADMQQAAKTIQGFGCPNVIIKGGHGTNAIVTDFVQLKNKKSYLLKSRRINTKRTHGTGDTLSAAISAYLAQGIDMDTAIKRAHGYLAKIIKHPLYIGHGHGPLNQGEWSNSKYEV</sequence>
<dbReference type="FunFam" id="3.40.1190.20:FF:000003">
    <property type="entry name" value="Phosphomethylpyrimidine kinase ThiD"/>
    <property type="match status" value="1"/>
</dbReference>
<keyword evidence="17" id="KW-1185">Reference proteome</keyword>
<evidence type="ECO:0000256" key="4">
    <source>
        <dbReference type="ARBA" id="ARBA00009879"/>
    </source>
</evidence>
<dbReference type="STRING" id="1600.LBAT_1537"/>
<evidence type="ECO:0000256" key="15">
    <source>
        <dbReference type="ARBA" id="ARBA00043176"/>
    </source>
</evidence>
<accession>A0A0D6A581</accession>
<dbReference type="GO" id="GO:0009228">
    <property type="term" value="P:thiamine biosynthetic process"/>
    <property type="evidence" value="ECO:0007669"/>
    <property type="project" value="UniProtKB-KW"/>
</dbReference>
<comment type="catalytic activity">
    <reaction evidence="1">
        <text>4-amino-5-hydroxymethyl-2-methylpyrimidine + ATP = 4-amino-2-methyl-5-(phosphooxymethyl)pyrimidine + ADP + H(+)</text>
        <dbReference type="Rhea" id="RHEA:23096"/>
        <dbReference type="ChEBI" id="CHEBI:15378"/>
        <dbReference type="ChEBI" id="CHEBI:16892"/>
        <dbReference type="ChEBI" id="CHEBI:30616"/>
        <dbReference type="ChEBI" id="CHEBI:58354"/>
        <dbReference type="ChEBI" id="CHEBI:456216"/>
        <dbReference type="EC" id="2.7.1.49"/>
    </reaction>
</comment>